<dbReference type="OrthoDB" id="5296954at2"/>
<dbReference type="EMBL" id="FOHV01000002">
    <property type="protein sequence ID" value="SES71213.1"/>
    <property type="molecule type" value="Genomic_DNA"/>
</dbReference>
<evidence type="ECO:0008006" key="3">
    <source>
        <dbReference type="Google" id="ProtNLM"/>
    </source>
</evidence>
<dbReference type="Proteomes" id="UP000242642">
    <property type="component" value="Unassembled WGS sequence"/>
</dbReference>
<proteinExistence type="predicted"/>
<dbReference type="AlphaFoldDB" id="A0A1H9YPZ6"/>
<organism evidence="1 2">
    <name type="scientific">Thorsellia anophelis DSM 18579</name>
    <dbReference type="NCBI Taxonomy" id="1123402"/>
    <lineage>
        <taxon>Bacteria</taxon>
        <taxon>Pseudomonadati</taxon>
        <taxon>Pseudomonadota</taxon>
        <taxon>Gammaproteobacteria</taxon>
        <taxon>Enterobacterales</taxon>
        <taxon>Thorselliaceae</taxon>
        <taxon>Thorsellia</taxon>
    </lineage>
</organism>
<sequence length="183" mass="20652">MNIKMLFAGFSALLAGCGGIDGQQYVNQSPPLKLEDYFNGPIKAWGFIQDRSGNVITRFDVVMHGSWEGNKGKLEEVFTYYDSGKVQNRTWEITKIDELTYEGKAGDILGTAKGSAFGNAINWVYEMDVPVDDTTYRLKFDDWMWAMNDGVVINRSYMKKFGITVAELTVFMQKVPVEAIEVQ</sequence>
<evidence type="ECO:0000313" key="1">
    <source>
        <dbReference type="EMBL" id="SES71213.1"/>
    </source>
</evidence>
<dbReference type="STRING" id="1123402.SAMN02583745_00297"/>
<accession>A0A1H9YPZ6</accession>
<protein>
    <recommendedName>
        <fullName evidence="3">DUF3833 domain-containing protein</fullName>
    </recommendedName>
</protein>
<name>A0A1H9YPZ6_9GAMM</name>
<keyword evidence="2" id="KW-1185">Reference proteome</keyword>
<dbReference type="PROSITE" id="PS51257">
    <property type="entry name" value="PROKAR_LIPOPROTEIN"/>
    <property type="match status" value="1"/>
</dbReference>
<evidence type="ECO:0000313" key="2">
    <source>
        <dbReference type="Proteomes" id="UP000242642"/>
    </source>
</evidence>
<dbReference type="RefSeq" id="WP_093317092.1">
    <property type="nucleotide sequence ID" value="NZ_FOHV01000002.1"/>
</dbReference>
<gene>
    <name evidence="1" type="ORF">SAMN02583745_00297</name>
</gene>
<dbReference type="Pfam" id="PF12915">
    <property type="entry name" value="DUF3833"/>
    <property type="match status" value="1"/>
</dbReference>
<reference evidence="2" key="1">
    <citation type="submission" date="2016-10" db="EMBL/GenBank/DDBJ databases">
        <authorList>
            <person name="Varghese N."/>
            <person name="Submissions S."/>
        </authorList>
    </citation>
    <scope>NUCLEOTIDE SEQUENCE [LARGE SCALE GENOMIC DNA]</scope>
    <source>
        <strain evidence="2">DSM 18579</strain>
    </source>
</reference>
<dbReference type="InterPro" id="IPR024409">
    <property type="entry name" value="DUF3833"/>
</dbReference>